<proteinExistence type="inferred from homology"/>
<dbReference type="GO" id="GO:0016491">
    <property type="term" value="F:oxidoreductase activity"/>
    <property type="evidence" value="ECO:0007669"/>
    <property type="project" value="UniProtKB-KW"/>
</dbReference>
<dbReference type="InterPro" id="IPR020904">
    <property type="entry name" value="Sc_DH/Rdtase_CS"/>
</dbReference>
<dbReference type="AlphaFoldDB" id="A0A6A6L3P5"/>
<keyword evidence="2" id="KW-0560">Oxidoreductase</keyword>
<evidence type="ECO:0000256" key="1">
    <source>
        <dbReference type="ARBA" id="ARBA00006484"/>
    </source>
</evidence>
<dbReference type="Gene3D" id="3.40.50.720">
    <property type="entry name" value="NAD(P)-binding Rossmann-like Domain"/>
    <property type="match status" value="1"/>
</dbReference>
<accession>A0A6A6L3P5</accession>
<keyword evidence="4" id="KW-1185">Reference proteome</keyword>
<evidence type="ECO:0000313" key="3">
    <source>
        <dbReference type="EMBL" id="KAF2294289.1"/>
    </source>
</evidence>
<dbReference type="PANTHER" id="PTHR43180:SF75">
    <property type="entry name" value="SECOISOLARICIRESINOL DEHYDROGENASE"/>
    <property type="match status" value="1"/>
</dbReference>
<dbReference type="InterPro" id="IPR002347">
    <property type="entry name" value="SDR_fam"/>
</dbReference>
<dbReference type="PRINTS" id="PR00081">
    <property type="entry name" value="GDHRDH"/>
</dbReference>
<reference evidence="3 4" key="1">
    <citation type="journal article" date="2020" name="Mol. Plant">
        <title>The Chromosome-Based Rubber Tree Genome Provides New Insights into Spurge Genome Evolution and Rubber Biosynthesis.</title>
        <authorList>
            <person name="Liu J."/>
            <person name="Shi C."/>
            <person name="Shi C.C."/>
            <person name="Li W."/>
            <person name="Zhang Q.J."/>
            <person name="Zhang Y."/>
            <person name="Li K."/>
            <person name="Lu H.F."/>
            <person name="Shi C."/>
            <person name="Zhu S.T."/>
            <person name="Xiao Z.Y."/>
            <person name="Nan H."/>
            <person name="Yue Y."/>
            <person name="Zhu X.G."/>
            <person name="Wu Y."/>
            <person name="Hong X.N."/>
            <person name="Fan G.Y."/>
            <person name="Tong Y."/>
            <person name="Zhang D."/>
            <person name="Mao C.L."/>
            <person name="Liu Y.L."/>
            <person name="Hao S.J."/>
            <person name="Liu W.Q."/>
            <person name="Lv M.Q."/>
            <person name="Zhang H.B."/>
            <person name="Liu Y."/>
            <person name="Hu-Tang G.R."/>
            <person name="Wang J.P."/>
            <person name="Wang J.H."/>
            <person name="Sun Y.H."/>
            <person name="Ni S.B."/>
            <person name="Chen W.B."/>
            <person name="Zhang X.C."/>
            <person name="Jiao Y.N."/>
            <person name="Eichler E.E."/>
            <person name="Li G.H."/>
            <person name="Liu X."/>
            <person name="Gao L.Z."/>
        </authorList>
    </citation>
    <scope>NUCLEOTIDE SEQUENCE [LARGE SCALE GENOMIC DNA]</scope>
    <source>
        <strain evidence="4">cv. GT1</strain>
        <tissue evidence="3">Leaf</tissue>
    </source>
</reference>
<protein>
    <submittedName>
        <fullName evidence="3">Uncharacterized protein</fullName>
    </submittedName>
</protein>
<dbReference type="SUPFAM" id="SSF51735">
    <property type="entry name" value="NAD(P)-binding Rossmann-fold domains"/>
    <property type="match status" value="1"/>
</dbReference>
<dbReference type="Proteomes" id="UP000467840">
    <property type="component" value="Chromosome 7"/>
</dbReference>
<evidence type="ECO:0000313" key="4">
    <source>
        <dbReference type="Proteomes" id="UP000467840"/>
    </source>
</evidence>
<dbReference type="EMBL" id="JAAGAX010000013">
    <property type="protein sequence ID" value="KAF2294289.1"/>
    <property type="molecule type" value="Genomic_DNA"/>
</dbReference>
<dbReference type="PANTHER" id="PTHR43180">
    <property type="entry name" value="3-OXOACYL-(ACYL-CARRIER-PROTEIN) REDUCTASE (AFU_ORTHOLOGUE AFUA_6G11210)"/>
    <property type="match status" value="1"/>
</dbReference>
<organism evidence="3 4">
    <name type="scientific">Hevea brasiliensis</name>
    <name type="common">Para rubber tree</name>
    <name type="synonym">Siphonia brasiliensis</name>
    <dbReference type="NCBI Taxonomy" id="3981"/>
    <lineage>
        <taxon>Eukaryota</taxon>
        <taxon>Viridiplantae</taxon>
        <taxon>Streptophyta</taxon>
        <taxon>Embryophyta</taxon>
        <taxon>Tracheophyta</taxon>
        <taxon>Spermatophyta</taxon>
        <taxon>Magnoliopsida</taxon>
        <taxon>eudicotyledons</taxon>
        <taxon>Gunneridae</taxon>
        <taxon>Pentapetalae</taxon>
        <taxon>rosids</taxon>
        <taxon>fabids</taxon>
        <taxon>Malpighiales</taxon>
        <taxon>Euphorbiaceae</taxon>
        <taxon>Crotonoideae</taxon>
        <taxon>Micrandreae</taxon>
        <taxon>Hevea</taxon>
    </lineage>
</organism>
<comment type="similarity">
    <text evidence="1">Belongs to the short-chain dehydrogenases/reductases (SDR) family.</text>
</comment>
<dbReference type="Pfam" id="PF13561">
    <property type="entry name" value="adh_short_C2"/>
    <property type="match status" value="1"/>
</dbReference>
<comment type="caution">
    <text evidence="3">The sequence shown here is derived from an EMBL/GenBank/DDBJ whole genome shotgun (WGS) entry which is preliminary data.</text>
</comment>
<gene>
    <name evidence="3" type="ORF">GH714_008869</name>
</gene>
<dbReference type="PROSITE" id="PS00061">
    <property type="entry name" value="ADH_SHORT"/>
    <property type="match status" value="1"/>
</dbReference>
<evidence type="ECO:0000256" key="2">
    <source>
        <dbReference type="ARBA" id="ARBA00023002"/>
    </source>
</evidence>
<name>A0A6A6L3P5_HEVBR</name>
<sequence>MAFLSTSKHKNDLDNDLTINFRCLGQDRVLSMDDFHHIFGFPTDGLLKMPTSRRDYNGLEGKVALITGGASGIGAATARLFLKHGAKVIVADVQDDLGQSLCQDLGSEEIITYVHCDVTCDSDVQNAVDLAASKYGKLDIMYSNAGHPGNTVGILGTDNEEFKRVFDVNVFGGFLAAKHAARVMIPAKKGSILFTASNLSVTCFQGMHAYVTSKHAVVGLAKNLSVGLGQYGIRVNCVSPYAVVTPLLKEGIGAMGMEHEKIQEAVSAAGNLKQAVLQAEDIAEAALYLVSDESKYVSGLNLLVDGGYSLTNPTIEMAIKSLLSS</sequence>
<dbReference type="InterPro" id="IPR036291">
    <property type="entry name" value="NAD(P)-bd_dom_sf"/>
</dbReference>
<dbReference type="FunFam" id="3.40.50.720:FF:000084">
    <property type="entry name" value="Short-chain dehydrogenase reductase"/>
    <property type="match status" value="1"/>
</dbReference>